<proteinExistence type="predicted"/>
<dbReference type="Pfam" id="PF07015">
    <property type="entry name" value="VirC1"/>
    <property type="match status" value="1"/>
</dbReference>
<dbReference type="PANTHER" id="PTHR13696">
    <property type="entry name" value="P-LOOP CONTAINING NUCLEOSIDE TRIPHOSPHATE HYDROLASE"/>
    <property type="match status" value="1"/>
</dbReference>
<reference evidence="2 4" key="2">
    <citation type="submission" date="2018-08" db="EMBL/GenBank/DDBJ databases">
        <title>Recombination of ecologically and evolutionarily significant loci maintains genetic cohesion in the Pseudomonas syringae species complex.</title>
        <authorList>
            <person name="Dillon M."/>
            <person name="Thakur S."/>
            <person name="Almeida R.N.D."/>
            <person name="Weir B.S."/>
            <person name="Guttman D.S."/>
        </authorList>
    </citation>
    <scope>NUCLEOTIDE SEQUENCE [LARGE SCALE GENOMIC DNA]</scope>
    <source>
        <strain evidence="2 4">ICMP 2821</strain>
    </source>
</reference>
<name>A0A0P9LR95_PSECA</name>
<dbReference type="AlphaFoldDB" id="A0A0P9LR95"/>
<evidence type="ECO:0000313" key="3">
    <source>
        <dbReference type="Proteomes" id="UP000050564"/>
    </source>
</evidence>
<dbReference type="Gene3D" id="3.40.50.300">
    <property type="entry name" value="P-loop containing nucleotide triphosphate hydrolases"/>
    <property type="match status" value="1"/>
</dbReference>
<accession>A0A0P9LR95</accession>
<dbReference type="InterPro" id="IPR027417">
    <property type="entry name" value="P-loop_NTPase"/>
</dbReference>
<dbReference type="EMBL" id="LJPX01000339">
    <property type="protein sequence ID" value="KPW72337.1"/>
    <property type="molecule type" value="Genomic_DNA"/>
</dbReference>
<dbReference type="SUPFAM" id="SSF52540">
    <property type="entry name" value="P-loop containing nucleoside triphosphate hydrolases"/>
    <property type="match status" value="1"/>
</dbReference>
<dbReference type="PANTHER" id="PTHR13696:SF96">
    <property type="entry name" value="COBQ_COBB_MIND_PARA NUCLEOTIDE BINDING DOMAIN-CONTAINING PROTEIN"/>
    <property type="match status" value="1"/>
</dbReference>
<reference evidence="1 3" key="1">
    <citation type="submission" date="2015-09" db="EMBL/GenBank/DDBJ databases">
        <title>Genome announcement of multiple Pseudomonas syringae strains.</title>
        <authorList>
            <person name="Thakur S."/>
            <person name="Wang P.W."/>
            <person name="Gong Y."/>
            <person name="Weir B.S."/>
            <person name="Guttman D.S."/>
        </authorList>
    </citation>
    <scope>NUCLEOTIDE SEQUENCE [LARGE SCALE GENOMIC DNA]</scope>
    <source>
        <strain evidence="1 3">ICMP2823</strain>
    </source>
</reference>
<comment type="caution">
    <text evidence="1">The sequence shown here is derived from an EMBL/GenBank/DDBJ whole genome shotgun (WGS) entry which is preliminary data.</text>
</comment>
<protein>
    <recommendedName>
        <fullName evidence="5">CobQ/CobB/MinD/ParA nucleotide binding domain-containing protein</fullName>
    </recommendedName>
</protein>
<gene>
    <name evidence="1" type="ORF">ALO81_200101</name>
    <name evidence="2" type="ORF">ALQ64_200027</name>
</gene>
<dbReference type="CDD" id="cd02042">
    <property type="entry name" value="ParAB_family"/>
    <property type="match status" value="1"/>
</dbReference>
<dbReference type="PIRSF" id="PIRSF009320">
    <property type="entry name" value="Nuc_binding_HP_1000"/>
    <property type="match status" value="1"/>
</dbReference>
<evidence type="ECO:0000313" key="4">
    <source>
        <dbReference type="Proteomes" id="UP000281372"/>
    </source>
</evidence>
<dbReference type="RefSeq" id="WP_005759583.1">
    <property type="nucleotide sequence ID" value="NZ_FNKU01000007.1"/>
</dbReference>
<evidence type="ECO:0000313" key="1">
    <source>
        <dbReference type="EMBL" id="KPW72337.1"/>
    </source>
</evidence>
<dbReference type="Proteomes" id="UP000281372">
    <property type="component" value="Unassembled WGS sequence"/>
</dbReference>
<dbReference type="InterPro" id="IPR050678">
    <property type="entry name" value="DNA_Partitioning_ATPase"/>
</dbReference>
<sequence length="217" mass="23883">MIILFGSHKGGVGKTTLIANLAVMLQKKTASVAIVRADKNQDLEVWTRFRAEKDVPDIPVMTCYGDISKDIRKLETVTDVVFVDTAGHDSMELRSALTVADIFLTPVKPSSLLEIATLDGLSSIVREAQKKNSSVQGFTLFNRCPTSSFNTDAQDLAEYLKTNPEMLPPLRSCVSDLRPYEKAINQGLGVHEVRAKNASKAKGQLELLFTEIQTKLD</sequence>
<evidence type="ECO:0000313" key="2">
    <source>
        <dbReference type="EMBL" id="RMN39423.1"/>
    </source>
</evidence>
<dbReference type="EMBL" id="RBOW01000132">
    <property type="protein sequence ID" value="RMN39423.1"/>
    <property type="molecule type" value="Genomic_DNA"/>
</dbReference>
<evidence type="ECO:0008006" key="5">
    <source>
        <dbReference type="Google" id="ProtNLM"/>
    </source>
</evidence>
<organism evidence="1 3">
    <name type="scientific">Pseudomonas cannabina</name>
    <dbReference type="NCBI Taxonomy" id="86840"/>
    <lineage>
        <taxon>Bacteria</taxon>
        <taxon>Pseudomonadati</taxon>
        <taxon>Pseudomonadota</taxon>
        <taxon>Gammaproteobacteria</taxon>
        <taxon>Pseudomonadales</taxon>
        <taxon>Pseudomonadaceae</taxon>
        <taxon>Pseudomonas</taxon>
    </lineage>
</organism>
<dbReference type="PATRIC" id="fig|86840.3.peg.4778"/>
<dbReference type="InterPro" id="IPR009744">
    <property type="entry name" value="VirC1"/>
</dbReference>
<dbReference type="Proteomes" id="UP000050564">
    <property type="component" value="Unassembled WGS sequence"/>
</dbReference>